<dbReference type="EMBL" id="QPGL01000002">
    <property type="protein sequence ID" value="RCS70744.1"/>
    <property type="molecule type" value="Genomic_DNA"/>
</dbReference>
<gene>
    <name evidence="2" type="ORF">CIK83_15120</name>
</gene>
<dbReference type="GeneID" id="303190255"/>
<organism evidence="2 3">
    <name type="scientific">Vibrio casei</name>
    <dbReference type="NCBI Taxonomy" id="673372"/>
    <lineage>
        <taxon>Bacteria</taxon>
        <taxon>Pseudomonadati</taxon>
        <taxon>Pseudomonadota</taxon>
        <taxon>Gammaproteobacteria</taxon>
        <taxon>Vibrionales</taxon>
        <taxon>Vibrionaceae</taxon>
        <taxon>Vibrio</taxon>
    </lineage>
</organism>
<name>A0A368LJ21_9VIBR</name>
<evidence type="ECO:0000256" key="1">
    <source>
        <dbReference type="SAM" id="MobiDB-lite"/>
    </source>
</evidence>
<protein>
    <submittedName>
        <fullName evidence="2">Uncharacterized protein</fullName>
    </submittedName>
</protein>
<dbReference type="RefSeq" id="WP_086959961.1">
    <property type="nucleotide sequence ID" value="NZ_FUKS01000023.1"/>
</dbReference>
<dbReference type="Proteomes" id="UP000252479">
    <property type="component" value="Unassembled WGS sequence"/>
</dbReference>
<feature type="region of interest" description="Disordered" evidence="1">
    <location>
        <begin position="1"/>
        <end position="31"/>
    </location>
</feature>
<sequence length="336" mass="37779">MQAKSVSGIGVGSTHLTSKTSTVSKASPTAAISSVHQTRKAKFKYLSRLQERPRLISEVSDTHKSLSMIQIAQSLIKEVLRSVISIEQVIQSGKRDIATLNRVDMAKEHVQKCVNTKCFGAYVLDSSFRPIQREWQHIEFTVQSLDLKREPFSDELVTLHLLNRMVPLMFNRLDARATKLQKFSVMFSLAKLTLRLGDNDELIIGMPDNEWRKWDLNAHVSGNGYRYPQEKPLTFQVSPLVPTIEYITMLDLNGGGALERVNAVIKHLQMVFKEMTMVSTAILDKSNQLTPLCATATQEQVTSIKHDLISNAMKSARVIQRAYIGPSKDNVISLLK</sequence>
<evidence type="ECO:0000313" key="2">
    <source>
        <dbReference type="EMBL" id="RCS70744.1"/>
    </source>
</evidence>
<feature type="compositionally biased region" description="Polar residues" evidence="1">
    <location>
        <begin position="14"/>
        <end position="31"/>
    </location>
</feature>
<accession>A0A368LJ21</accession>
<evidence type="ECO:0000313" key="3">
    <source>
        <dbReference type="Proteomes" id="UP000252479"/>
    </source>
</evidence>
<reference evidence="2 3" key="1">
    <citation type="journal article" date="2017" name="Elife">
        <title>Extensive horizontal gene transfer in cheese-associated bacteria.</title>
        <authorList>
            <person name="Bonham K.S."/>
            <person name="Wolfe B.E."/>
            <person name="Dutton R.J."/>
        </authorList>
    </citation>
    <scope>NUCLEOTIDE SEQUENCE [LARGE SCALE GENOMIC DNA]</scope>
    <source>
        <strain evidence="2 3">JB196</strain>
    </source>
</reference>
<keyword evidence="3" id="KW-1185">Reference proteome</keyword>
<comment type="caution">
    <text evidence="2">The sequence shown here is derived from an EMBL/GenBank/DDBJ whole genome shotgun (WGS) entry which is preliminary data.</text>
</comment>
<dbReference type="AlphaFoldDB" id="A0A368LJ21"/>
<proteinExistence type="predicted"/>